<comment type="caution">
    <text evidence="6">The sequence shown here is derived from an EMBL/GenBank/DDBJ whole genome shotgun (WGS) entry which is preliminary data.</text>
</comment>
<sequence>MLLIYRGAACAQRQAVMRGGMKSIEKAVSALQLMVESGGELRVGDVSRHLKVNRSTASRLLASLAGGGLIEQDPLTQRYGAGILAVQLAAGFHRKFDIVEQAQREMEALARETQHTAWLGVLSGAEVVVLKTVRGSQPIQFAVEPGHRLPAHAAAMGKALLSLKPDAEIPGLFEGPLTAATKQTLHSLDDLLRELSLTRLRGYAISDQELFDGVKAISIALTERHKGTSIAISVSYPLFALADGNDQPIVDALLAFGRRFGARIGDDRWTR</sequence>
<dbReference type="Gene3D" id="3.30.450.40">
    <property type="match status" value="1"/>
</dbReference>
<keyword evidence="3" id="KW-0804">Transcription</keyword>
<reference evidence="7" key="1">
    <citation type="journal article" date="2019" name="Int. J. Syst. Evol. Microbiol.">
        <title>The Global Catalogue of Microorganisms (GCM) 10K type strain sequencing project: providing services to taxonomists for standard genome sequencing and annotation.</title>
        <authorList>
            <consortium name="The Broad Institute Genomics Platform"/>
            <consortium name="The Broad Institute Genome Sequencing Center for Infectious Disease"/>
            <person name="Wu L."/>
            <person name="Ma J."/>
        </authorList>
    </citation>
    <scope>NUCLEOTIDE SEQUENCE [LARGE SCALE GENOMIC DNA]</scope>
    <source>
        <strain evidence="7">CGMCC 1.15643</strain>
    </source>
</reference>
<dbReference type="Gene3D" id="1.10.10.10">
    <property type="entry name" value="Winged helix-like DNA-binding domain superfamily/Winged helix DNA-binding domain"/>
    <property type="match status" value="1"/>
</dbReference>
<dbReference type="InterPro" id="IPR005471">
    <property type="entry name" value="Tscrpt_reg_IclR_N"/>
</dbReference>
<dbReference type="SUPFAM" id="SSF55781">
    <property type="entry name" value="GAF domain-like"/>
    <property type="match status" value="1"/>
</dbReference>
<keyword evidence="7" id="KW-1185">Reference proteome</keyword>
<dbReference type="SMART" id="SM00346">
    <property type="entry name" value="HTH_ICLR"/>
    <property type="match status" value="1"/>
</dbReference>
<organism evidence="6 7">
    <name type="scientific">Bosea minatitlanensis</name>
    <dbReference type="NCBI Taxonomy" id="128782"/>
    <lineage>
        <taxon>Bacteria</taxon>
        <taxon>Pseudomonadati</taxon>
        <taxon>Pseudomonadota</taxon>
        <taxon>Alphaproteobacteria</taxon>
        <taxon>Hyphomicrobiales</taxon>
        <taxon>Boseaceae</taxon>
        <taxon>Bosea</taxon>
    </lineage>
</organism>
<dbReference type="Pfam" id="PF01614">
    <property type="entry name" value="IclR_C"/>
    <property type="match status" value="1"/>
</dbReference>
<feature type="domain" description="HTH iclR-type" evidence="4">
    <location>
        <begin position="21"/>
        <end position="83"/>
    </location>
</feature>
<dbReference type="InterPro" id="IPR036388">
    <property type="entry name" value="WH-like_DNA-bd_sf"/>
</dbReference>
<dbReference type="InterPro" id="IPR036390">
    <property type="entry name" value="WH_DNA-bd_sf"/>
</dbReference>
<feature type="domain" description="IclR-ED" evidence="5">
    <location>
        <begin position="84"/>
        <end position="266"/>
    </location>
</feature>
<dbReference type="RefSeq" id="WP_158446287.1">
    <property type="nucleotide sequence ID" value="NZ_JAOAOS010000024.1"/>
</dbReference>
<evidence type="ECO:0000313" key="7">
    <source>
        <dbReference type="Proteomes" id="UP001595976"/>
    </source>
</evidence>
<evidence type="ECO:0000256" key="3">
    <source>
        <dbReference type="ARBA" id="ARBA00023163"/>
    </source>
</evidence>
<dbReference type="InterPro" id="IPR014757">
    <property type="entry name" value="Tscrpt_reg_IclR_C"/>
</dbReference>
<dbReference type="PROSITE" id="PS51077">
    <property type="entry name" value="HTH_ICLR"/>
    <property type="match status" value="1"/>
</dbReference>
<dbReference type="EMBL" id="JBHSLI010000016">
    <property type="protein sequence ID" value="MFC5295811.1"/>
    <property type="molecule type" value="Genomic_DNA"/>
</dbReference>
<dbReference type="Proteomes" id="UP001595976">
    <property type="component" value="Unassembled WGS sequence"/>
</dbReference>
<proteinExistence type="predicted"/>
<dbReference type="SUPFAM" id="SSF46785">
    <property type="entry name" value="Winged helix' DNA-binding domain"/>
    <property type="match status" value="1"/>
</dbReference>
<keyword evidence="2" id="KW-0238">DNA-binding</keyword>
<evidence type="ECO:0000256" key="2">
    <source>
        <dbReference type="ARBA" id="ARBA00023125"/>
    </source>
</evidence>
<dbReference type="InterPro" id="IPR050707">
    <property type="entry name" value="HTH_MetabolicPath_Reg"/>
</dbReference>
<evidence type="ECO:0000259" key="4">
    <source>
        <dbReference type="PROSITE" id="PS51077"/>
    </source>
</evidence>
<dbReference type="PROSITE" id="PS51078">
    <property type="entry name" value="ICLR_ED"/>
    <property type="match status" value="1"/>
</dbReference>
<protein>
    <submittedName>
        <fullName evidence="6">IclR family transcriptional regulator</fullName>
    </submittedName>
</protein>
<keyword evidence="1" id="KW-0805">Transcription regulation</keyword>
<gene>
    <name evidence="6" type="ORF">ACFPK2_22715</name>
</gene>
<dbReference type="PANTHER" id="PTHR30136:SF35">
    <property type="entry name" value="HTH-TYPE TRANSCRIPTIONAL REGULATOR RV1719"/>
    <property type="match status" value="1"/>
</dbReference>
<dbReference type="Pfam" id="PF09339">
    <property type="entry name" value="HTH_IclR"/>
    <property type="match status" value="1"/>
</dbReference>
<dbReference type="InterPro" id="IPR029016">
    <property type="entry name" value="GAF-like_dom_sf"/>
</dbReference>
<accession>A0ABW0FA45</accession>
<evidence type="ECO:0000313" key="6">
    <source>
        <dbReference type="EMBL" id="MFC5295811.1"/>
    </source>
</evidence>
<evidence type="ECO:0000256" key="1">
    <source>
        <dbReference type="ARBA" id="ARBA00023015"/>
    </source>
</evidence>
<dbReference type="PANTHER" id="PTHR30136">
    <property type="entry name" value="HELIX-TURN-HELIX TRANSCRIPTIONAL REGULATOR, ICLR FAMILY"/>
    <property type="match status" value="1"/>
</dbReference>
<name>A0ABW0FA45_9HYPH</name>
<evidence type="ECO:0000259" key="5">
    <source>
        <dbReference type="PROSITE" id="PS51078"/>
    </source>
</evidence>